<sequence>MSTISGAEDGNYSDNSEVDAFGDISPKSDHSDSAERRCRSSNPFPTRGENALSRAQSLPTTDDTSGSPKATITNEPDTVHEARHAVPLRKGPRDPQKKAKNEVKRGLDSYTPGPATVLPREIARRKQLRAKPLTTKSSARFPTFSYRTKVSRTQNGHSELGRKGRRVPNFDELYNSFSEPDVRVERALRLAYAQAKAQGQLPASYYTRSALDVVPESNASTASASGKFPAIGSEGASSAPLVVDSQRGSTARKRQRRYGNPAAGESRTPTNSGNVDNLSNSPGTGSHPGDGVVPSDTPHDNVEYPPYRELEEEVAQLRRELHERCDRHNGRILDAQERPRDEGSANERIEGRLASLESLVAEPQGRISILWRYSDLSCLSAIGLPTLLQEGIRLRVLVWLKHTNIEGTYRCAFAQIHG</sequence>
<accession>A0ACC0WEQ9</accession>
<reference evidence="1 2" key="1">
    <citation type="journal article" date="2022" name="bioRxiv">
        <title>The genome of the oomycete Peronosclerospora sorghi, a cosmopolitan pathogen of maize and sorghum, is inflated with dispersed pseudogenes.</title>
        <authorList>
            <person name="Fletcher K."/>
            <person name="Martin F."/>
            <person name="Isakeit T."/>
            <person name="Cavanaugh K."/>
            <person name="Magill C."/>
            <person name="Michelmore R."/>
        </authorList>
    </citation>
    <scope>NUCLEOTIDE SEQUENCE [LARGE SCALE GENOMIC DNA]</scope>
    <source>
        <strain evidence="1">P6</strain>
    </source>
</reference>
<dbReference type="EMBL" id="CM047581">
    <property type="protein sequence ID" value="KAI9916781.1"/>
    <property type="molecule type" value="Genomic_DNA"/>
</dbReference>
<evidence type="ECO:0000313" key="2">
    <source>
        <dbReference type="Proteomes" id="UP001163321"/>
    </source>
</evidence>
<keyword evidence="2" id="KW-1185">Reference proteome</keyword>
<dbReference type="Proteomes" id="UP001163321">
    <property type="component" value="Chromosome 2"/>
</dbReference>
<name>A0ACC0WEQ9_9STRA</name>
<evidence type="ECO:0000313" key="1">
    <source>
        <dbReference type="EMBL" id="KAI9916781.1"/>
    </source>
</evidence>
<organism evidence="1 2">
    <name type="scientific">Peronosclerospora sorghi</name>
    <dbReference type="NCBI Taxonomy" id="230839"/>
    <lineage>
        <taxon>Eukaryota</taxon>
        <taxon>Sar</taxon>
        <taxon>Stramenopiles</taxon>
        <taxon>Oomycota</taxon>
        <taxon>Peronosporomycetes</taxon>
        <taxon>Peronosporales</taxon>
        <taxon>Peronosporaceae</taxon>
        <taxon>Peronosclerospora</taxon>
    </lineage>
</organism>
<proteinExistence type="predicted"/>
<protein>
    <submittedName>
        <fullName evidence="1">Uncharacterized protein</fullName>
    </submittedName>
</protein>
<comment type="caution">
    <text evidence="1">The sequence shown here is derived from an EMBL/GenBank/DDBJ whole genome shotgun (WGS) entry which is preliminary data.</text>
</comment>
<gene>
    <name evidence="1" type="ORF">PsorP6_018172</name>
</gene>